<dbReference type="EMBL" id="JAWQEG010000329">
    <property type="protein sequence ID" value="KAK3891556.1"/>
    <property type="molecule type" value="Genomic_DNA"/>
</dbReference>
<comment type="caution">
    <text evidence="2">The sequence shown here is derived from an EMBL/GenBank/DDBJ whole genome shotgun (WGS) entry which is preliminary data.</text>
</comment>
<protein>
    <submittedName>
        <fullName evidence="2">Uncharacterized protein</fullName>
    </submittedName>
</protein>
<organism evidence="2 3">
    <name type="scientific">Petrolisthes cinctipes</name>
    <name type="common">Flat porcelain crab</name>
    <dbReference type="NCBI Taxonomy" id="88211"/>
    <lineage>
        <taxon>Eukaryota</taxon>
        <taxon>Metazoa</taxon>
        <taxon>Ecdysozoa</taxon>
        <taxon>Arthropoda</taxon>
        <taxon>Crustacea</taxon>
        <taxon>Multicrustacea</taxon>
        <taxon>Malacostraca</taxon>
        <taxon>Eumalacostraca</taxon>
        <taxon>Eucarida</taxon>
        <taxon>Decapoda</taxon>
        <taxon>Pleocyemata</taxon>
        <taxon>Anomura</taxon>
        <taxon>Galatheoidea</taxon>
        <taxon>Porcellanidae</taxon>
        <taxon>Petrolisthes</taxon>
    </lineage>
</organism>
<feature type="region of interest" description="Disordered" evidence="1">
    <location>
        <begin position="34"/>
        <end position="104"/>
    </location>
</feature>
<reference evidence="2" key="1">
    <citation type="submission" date="2023-10" db="EMBL/GenBank/DDBJ databases">
        <title>Genome assemblies of two species of porcelain crab, Petrolisthes cinctipes and Petrolisthes manimaculis (Anomura: Porcellanidae).</title>
        <authorList>
            <person name="Angst P."/>
        </authorList>
    </citation>
    <scope>NUCLEOTIDE SEQUENCE</scope>
    <source>
        <strain evidence="2">PB745_01</strain>
        <tissue evidence="2">Gill</tissue>
    </source>
</reference>
<feature type="compositionally biased region" description="Basic and acidic residues" evidence="1">
    <location>
        <begin position="91"/>
        <end position="104"/>
    </location>
</feature>
<evidence type="ECO:0000313" key="3">
    <source>
        <dbReference type="Proteomes" id="UP001286313"/>
    </source>
</evidence>
<accession>A0AAE1GGT3</accession>
<evidence type="ECO:0000313" key="2">
    <source>
        <dbReference type="EMBL" id="KAK3891556.1"/>
    </source>
</evidence>
<evidence type="ECO:0000256" key="1">
    <source>
        <dbReference type="SAM" id="MobiDB-lite"/>
    </source>
</evidence>
<dbReference type="Proteomes" id="UP001286313">
    <property type="component" value="Unassembled WGS sequence"/>
</dbReference>
<proteinExistence type="predicted"/>
<sequence length="104" mass="11206">MFNGDGSNSPLLIVASGPFHFDLLIFRPLLHQPCGGHSPQTVRYHRTAGKSAHGPCGTSASQASQPASQNQAERSGMRKGASTPSVRRHQERTELEDNKTGKNI</sequence>
<keyword evidence="3" id="KW-1185">Reference proteome</keyword>
<name>A0AAE1GGT3_PETCI</name>
<dbReference type="AlphaFoldDB" id="A0AAE1GGT3"/>
<feature type="compositionally biased region" description="Low complexity" evidence="1">
    <location>
        <begin position="59"/>
        <end position="72"/>
    </location>
</feature>
<gene>
    <name evidence="2" type="ORF">Pcinc_004556</name>
</gene>